<evidence type="ECO:0000313" key="3">
    <source>
        <dbReference type="Proteomes" id="UP000785679"/>
    </source>
</evidence>
<dbReference type="EMBL" id="RRYP01030165">
    <property type="protein sequence ID" value="TNV71252.1"/>
    <property type="molecule type" value="Genomic_DNA"/>
</dbReference>
<keyword evidence="1" id="KW-0812">Transmembrane</keyword>
<organism evidence="2 3">
    <name type="scientific">Halteria grandinella</name>
    <dbReference type="NCBI Taxonomy" id="5974"/>
    <lineage>
        <taxon>Eukaryota</taxon>
        <taxon>Sar</taxon>
        <taxon>Alveolata</taxon>
        <taxon>Ciliophora</taxon>
        <taxon>Intramacronucleata</taxon>
        <taxon>Spirotrichea</taxon>
        <taxon>Stichotrichia</taxon>
        <taxon>Sporadotrichida</taxon>
        <taxon>Halteriidae</taxon>
        <taxon>Halteria</taxon>
    </lineage>
</organism>
<name>A0A8J8SUE0_HALGN</name>
<keyword evidence="3" id="KW-1185">Reference proteome</keyword>
<protein>
    <submittedName>
        <fullName evidence="2">Uncharacterized protein</fullName>
    </submittedName>
</protein>
<keyword evidence="1" id="KW-0472">Membrane</keyword>
<evidence type="ECO:0000313" key="2">
    <source>
        <dbReference type="EMBL" id="TNV71252.1"/>
    </source>
</evidence>
<keyword evidence="1" id="KW-1133">Transmembrane helix</keyword>
<gene>
    <name evidence="2" type="ORF">FGO68_gene9324</name>
</gene>
<comment type="caution">
    <text evidence="2">The sequence shown here is derived from an EMBL/GenBank/DDBJ whole genome shotgun (WGS) entry which is preliminary data.</text>
</comment>
<proteinExistence type="predicted"/>
<sequence length="92" mass="10754">MLSICLKSYLYIPCLKWEHQFNQSLTALLYVAYMIFDIYWLSLVSTLYFKSYVGIPLLKLASEDKATDQLEHAQFLLFIILKGLRALEQSLI</sequence>
<reference evidence="2" key="1">
    <citation type="submission" date="2019-06" db="EMBL/GenBank/DDBJ databases">
        <authorList>
            <person name="Zheng W."/>
        </authorList>
    </citation>
    <scope>NUCLEOTIDE SEQUENCE</scope>
    <source>
        <strain evidence="2">QDHG01</strain>
    </source>
</reference>
<evidence type="ECO:0000256" key="1">
    <source>
        <dbReference type="SAM" id="Phobius"/>
    </source>
</evidence>
<accession>A0A8J8SUE0</accession>
<feature type="transmembrane region" description="Helical" evidence="1">
    <location>
        <begin position="27"/>
        <end position="49"/>
    </location>
</feature>
<dbReference type="Proteomes" id="UP000785679">
    <property type="component" value="Unassembled WGS sequence"/>
</dbReference>
<dbReference type="AlphaFoldDB" id="A0A8J8SUE0"/>